<evidence type="ECO:0000256" key="2">
    <source>
        <dbReference type="ARBA" id="ARBA00023002"/>
    </source>
</evidence>
<dbReference type="EMBL" id="KN837118">
    <property type="protein sequence ID" value="KIJ44343.1"/>
    <property type="molecule type" value="Genomic_DNA"/>
</dbReference>
<reference evidence="5 6" key="1">
    <citation type="submission" date="2014-06" db="EMBL/GenBank/DDBJ databases">
        <title>Evolutionary Origins and Diversification of the Mycorrhizal Mutualists.</title>
        <authorList>
            <consortium name="DOE Joint Genome Institute"/>
            <consortium name="Mycorrhizal Genomics Consortium"/>
            <person name="Kohler A."/>
            <person name="Kuo A."/>
            <person name="Nagy L.G."/>
            <person name="Floudas D."/>
            <person name="Copeland A."/>
            <person name="Barry K.W."/>
            <person name="Cichocki N."/>
            <person name="Veneault-Fourrey C."/>
            <person name="LaButti K."/>
            <person name="Lindquist E.A."/>
            <person name="Lipzen A."/>
            <person name="Lundell T."/>
            <person name="Morin E."/>
            <person name="Murat C."/>
            <person name="Riley R."/>
            <person name="Ohm R."/>
            <person name="Sun H."/>
            <person name="Tunlid A."/>
            <person name="Henrissat B."/>
            <person name="Grigoriev I.V."/>
            <person name="Hibbett D.S."/>
            <person name="Martin F."/>
        </authorList>
    </citation>
    <scope>NUCLEOTIDE SEQUENCE [LARGE SCALE GENOMIC DNA]</scope>
    <source>
        <strain evidence="5 6">SS14</strain>
    </source>
</reference>
<dbReference type="AlphaFoldDB" id="A0A0C9UMX8"/>
<protein>
    <recommendedName>
        <fullName evidence="7">Oxidase ustYa</fullName>
    </recommendedName>
</protein>
<keyword evidence="6" id="KW-1185">Reference proteome</keyword>
<keyword evidence="2" id="KW-0560">Oxidoreductase</keyword>
<comment type="similarity">
    <text evidence="3">Belongs to the ustYa family.</text>
</comment>
<dbReference type="Proteomes" id="UP000054279">
    <property type="component" value="Unassembled WGS sequence"/>
</dbReference>
<evidence type="ECO:0008006" key="7">
    <source>
        <dbReference type="Google" id="ProtNLM"/>
    </source>
</evidence>
<dbReference type="GO" id="GO:0043386">
    <property type="term" value="P:mycotoxin biosynthetic process"/>
    <property type="evidence" value="ECO:0007669"/>
    <property type="project" value="InterPro"/>
</dbReference>
<keyword evidence="4" id="KW-1133">Transmembrane helix</keyword>
<dbReference type="OrthoDB" id="3687641at2759"/>
<sequence length="196" mass="22724">MPKAKSTVIYLLVIGWLNVCLILYFLLKNRRTPGPDYTYRAHDFPEYMPLSTDLPIRSMVVEESVHYRPLGRDSDAQWASISPGESGYLRLGPENRLFAVSMFHQLHCLRMINLGFSKAKIASPGHLQHCLNYLRQAALCSADITLEPGQFEEKDFTIERVGATHECRDWEIPYNMMDENFEIWKKIKEKEANRTL</sequence>
<evidence type="ECO:0000313" key="5">
    <source>
        <dbReference type="EMBL" id="KIJ44343.1"/>
    </source>
</evidence>
<evidence type="ECO:0000256" key="3">
    <source>
        <dbReference type="ARBA" id="ARBA00035112"/>
    </source>
</evidence>
<organism evidence="5 6">
    <name type="scientific">Sphaerobolus stellatus (strain SS14)</name>
    <dbReference type="NCBI Taxonomy" id="990650"/>
    <lineage>
        <taxon>Eukaryota</taxon>
        <taxon>Fungi</taxon>
        <taxon>Dikarya</taxon>
        <taxon>Basidiomycota</taxon>
        <taxon>Agaricomycotina</taxon>
        <taxon>Agaricomycetes</taxon>
        <taxon>Phallomycetidae</taxon>
        <taxon>Geastrales</taxon>
        <taxon>Sphaerobolaceae</taxon>
        <taxon>Sphaerobolus</taxon>
    </lineage>
</organism>
<dbReference type="GO" id="GO:0016491">
    <property type="term" value="F:oxidoreductase activity"/>
    <property type="evidence" value="ECO:0007669"/>
    <property type="project" value="UniProtKB-KW"/>
</dbReference>
<dbReference type="InterPro" id="IPR021765">
    <property type="entry name" value="UstYa-like"/>
</dbReference>
<dbReference type="PANTHER" id="PTHR33365">
    <property type="entry name" value="YALI0B05434P"/>
    <property type="match status" value="1"/>
</dbReference>
<feature type="transmembrane region" description="Helical" evidence="4">
    <location>
        <begin position="7"/>
        <end position="27"/>
    </location>
</feature>
<gene>
    <name evidence="5" type="ORF">M422DRAFT_228437</name>
</gene>
<evidence type="ECO:0000256" key="4">
    <source>
        <dbReference type="SAM" id="Phobius"/>
    </source>
</evidence>
<comment type="pathway">
    <text evidence="1">Mycotoxin biosynthesis.</text>
</comment>
<proteinExistence type="inferred from homology"/>
<accession>A0A0C9UMX8</accession>
<keyword evidence="4" id="KW-0472">Membrane</keyword>
<evidence type="ECO:0000256" key="1">
    <source>
        <dbReference type="ARBA" id="ARBA00004685"/>
    </source>
</evidence>
<keyword evidence="4" id="KW-0812">Transmembrane</keyword>
<dbReference type="PANTHER" id="PTHR33365:SF11">
    <property type="entry name" value="TAT PATHWAY SIGNAL SEQUENCE"/>
    <property type="match status" value="1"/>
</dbReference>
<dbReference type="Pfam" id="PF11807">
    <property type="entry name" value="UstYa"/>
    <property type="match status" value="1"/>
</dbReference>
<name>A0A0C9UMX8_SPHS4</name>
<dbReference type="HOGENOM" id="CLU_042941_8_0_1"/>
<evidence type="ECO:0000313" key="6">
    <source>
        <dbReference type="Proteomes" id="UP000054279"/>
    </source>
</evidence>